<accession>A0A7Y9DVF5</accession>
<dbReference type="Gene3D" id="3.40.50.300">
    <property type="entry name" value="P-loop containing nucleotide triphosphate hydrolases"/>
    <property type="match status" value="1"/>
</dbReference>
<evidence type="ECO:0000313" key="3">
    <source>
        <dbReference type="Proteomes" id="UP000535890"/>
    </source>
</evidence>
<feature type="domain" description="HTH luxR-type" evidence="1">
    <location>
        <begin position="813"/>
        <end position="878"/>
    </location>
</feature>
<dbReference type="InterPro" id="IPR036388">
    <property type="entry name" value="WH-like_DNA-bd_sf"/>
</dbReference>
<dbReference type="InterPro" id="IPR059106">
    <property type="entry name" value="WHD_MalT"/>
</dbReference>
<proteinExistence type="predicted"/>
<dbReference type="Gene3D" id="1.25.40.10">
    <property type="entry name" value="Tetratricopeptide repeat domain"/>
    <property type="match status" value="1"/>
</dbReference>
<dbReference type="AlphaFoldDB" id="A0A7Y9DVF5"/>
<dbReference type="SUPFAM" id="SSF46894">
    <property type="entry name" value="C-terminal effector domain of the bipartite response regulators"/>
    <property type="match status" value="1"/>
</dbReference>
<dbReference type="GO" id="GO:0003677">
    <property type="term" value="F:DNA binding"/>
    <property type="evidence" value="ECO:0007669"/>
    <property type="project" value="InterPro"/>
</dbReference>
<protein>
    <submittedName>
        <fullName evidence="2">LuxR family maltose regulon positive regulatory protein</fullName>
    </submittedName>
</protein>
<dbReference type="SMART" id="SM00382">
    <property type="entry name" value="AAA"/>
    <property type="match status" value="1"/>
</dbReference>
<dbReference type="InterPro" id="IPR011990">
    <property type="entry name" value="TPR-like_helical_dom_sf"/>
</dbReference>
<dbReference type="InterPro" id="IPR016032">
    <property type="entry name" value="Sig_transdc_resp-reg_C-effctor"/>
</dbReference>
<dbReference type="CDD" id="cd06170">
    <property type="entry name" value="LuxR_C_like"/>
    <property type="match status" value="1"/>
</dbReference>
<dbReference type="Proteomes" id="UP000535890">
    <property type="component" value="Unassembled WGS sequence"/>
</dbReference>
<keyword evidence="3" id="KW-1185">Reference proteome</keyword>
<dbReference type="Pfam" id="PF25873">
    <property type="entry name" value="WHD_MalT"/>
    <property type="match status" value="1"/>
</dbReference>
<gene>
    <name evidence="2" type="ORF">BJ983_002256</name>
</gene>
<sequence>MSTVSRPPDGLSSATALKIRVPRQPRGTIARPELEAKLHSPVVNPPDGPSPVVLVTGAAGAGKTTLVSGWAARRPPGEGIAWVTLDAADDVTTLWNALLAAVGRAGVHPRPGSIAQLNGPRPGEVGSFVAEIAESLAECSCPLWLVLDEIEHLTDPDAVRSLELFLRWVREPVRIVLVGRSDPPIALHRQRLDGRLVEVRGRDLALSEVHAVELLADYGIRLDEGDLRLLLGRTEGWAAGVRLAALALESSEDPHRHLVDFAGDDRAVADFLVGEVLASQAEDVREFLLQTSICDAVCPSLATQLTGRDDAGAVLDELARRNALTVELGGHNGWFRYHLLFGSYLRAELERRSPKEKRELHRAAAAWFEEHGDPARALEHSEAAGDITRLVILTRRHGLGALLAGRAADLGRITTAVPPDGHVEPAVALLGCAVALDRGQTDEADRRLAQVPAGGLDPADDALRAAVVLWRARLAGDHDKELAALEDTVAGRSGDRDLDMLALAERGMSRSWSGRLDEAESDLNEALARARADGRDHLALPCLAHLAALASARGDLIEAARRAEDTISSATSRGWSRSAGCSWAYLARGLSAYQSLDDDQARPDAVMALELTEHGADPTTRWAAASLELATRLLVTDDRHAVAAEAGKLWAEGGAAHVAPAFVAYAAPAHFRMCMQVGERDHARRIVDITRQRLGDVGEVRLLEASLAVTRGRGQERRPRLREVLDGRIRCVTPTALVSAWLLEAVLADVVGDRAAAQRCVAEALTIAMPIRGLRSFAEGGQPVRDLLATGAGRFGRAEAFAAQIRDALHPGPSPAATLLTVREREVLAELPSMRTAGEIAEGMFVSTNTVKTHMRSIYHKLGVPHRRGAVGEARRQGLI</sequence>
<dbReference type="InterPro" id="IPR049945">
    <property type="entry name" value="AAA_22"/>
</dbReference>
<evidence type="ECO:0000313" key="2">
    <source>
        <dbReference type="EMBL" id="NYD36154.1"/>
    </source>
</evidence>
<reference evidence="2 3" key="1">
    <citation type="submission" date="2020-07" db="EMBL/GenBank/DDBJ databases">
        <title>Sequencing the genomes of 1000 actinobacteria strains.</title>
        <authorList>
            <person name="Klenk H.-P."/>
        </authorList>
    </citation>
    <scope>NUCLEOTIDE SEQUENCE [LARGE SCALE GENOMIC DNA]</scope>
    <source>
        <strain evidence="2 3">DSM 45772</strain>
    </source>
</reference>
<dbReference type="Pfam" id="PF00196">
    <property type="entry name" value="GerE"/>
    <property type="match status" value="1"/>
</dbReference>
<evidence type="ECO:0000259" key="1">
    <source>
        <dbReference type="PROSITE" id="PS50043"/>
    </source>
</evidence>
<dbReference type="InterPro" id="IPR003593">
    <property type="entry name" value="AAA+_ATPase"/>
</dbReference>
<dbReference type="EMBL" id="JACCBN010000001">
    <property type="protein sequence ID" value="NYD36154.1"/>
    <property type="molecule type" value="Genomic_DNA"/>
</dbReference>
<dbReference type="SUPFAM" id="SSF52540">
    <property type="entry name" value="P-loop containing nucleoside triphosphate hydrolases"/>
    <property type="match status" value="1"/>
</dbReference>
<dbReference type="SUPFAM" id="SSF48452">
    <property type="entry name" value="TPR-like"/>
    <property type="match status" value="1"/>
</dbReference>
<dbReference type="Pfam" id="PF13401">
    <property type="entry name" value="AAA_22"/>
    <property type="match status" value="1"/>
</dbReference>
<dbReference type="GO" id="GO:0016887">
    <property type="term" value="F:ATP hydrolysis activity"/>
    <property type="evidence" value="ECO:0007669"/>
    <property type="project" value="InterPro"/>
</dbReference>
<comment type="caution">
    <text evidence="2">The sequence shown here is derived from an EMBL/GenBank/DDBJ whole genome shotgun (WGS) entry which is preliminary data.</text>
</comment>
<dbReference type="InterPro" id="IPR027417">
    <property type="entry name" value="P-loop_NTPase"/>
</dbReference>
<dbReference type="RefSeq" id="WP_179793882.1">
    <property type="nucleotide sequence ID" value="NZ_BAABHP010000007.1"/>
</dbReference>
<dbReference type="SMART" id="SM00421">
    <property type="entry name" value="HTH_LUXR"/>
    <property type="match status" value="1"/>
</dbReference>
<organism evidence="2 3">
    <name type="scientific">Actinomycetospora corticicola</name>
    <dbReference type="NCBI Taxonomy" id="663602"/>
    <lineage>
        <taxon>Bacteria</taxon>
        <taxon>Bacillati</taxon>
        <taxon>Actinomycetota</taxon>
        <taxon>Actinomycetes</taxon>
        <taxon>Pseudonocardiales</taxon>
        <taxon>Pseudonocardiaceae</taxon>
        <taxon>Actinomycetospora</taxon>
    </lineage>
</organism>
<name>A0A7Y9DVF5_9PSEU</name>
<dbReference type="Gene3D" id="1.10.10.10">
    <property type="entry name" value="Winged helix-like DNA-binding domain superfamily/Winged helix DNA-binding domain"/>
    <property type="match status" value="1"/>
</dbReference>
<dbReference type="GO" id="GO:0006355">
    <property type="term" value="P:regulation of DNA-templated transcription"/>
    <property type="evidence" value="ECO:0007669"/>
    <property type="project" value="InterPro"/>
</dbReference>
<dbReference type="PROSITE" id="PS50043">
    <property type="entry name" value="HTH_LUXR_2"/>
    <property type="match status" value="1"/>
</dbReference>
<dbReference type="InterPro" id="IPR000792">
    <property type="entry name" value="Tscrpt_reg_LuxR_C"/>
</dbReference>